<dbReference type="Proteomes" id="UP000240815">
    <property type="component" value="Segment"/>
</dbReference>
<reference evidence="1" key="1">
    <citation type="submission" date="2018-04" db="EMBL/GenBank/DDBJ databases">
        <title>Citrobacter rodentium phages.</title>
        <authorList>
            <person name="Mizuno C.M."/>
            <person name="Debarbieux L."/>
            <person name="Roach D.R."/>
        </authorList>
    </citation>
    <scope>NUCLEOTIDE SEQUENCE [LARGE SCALE GENOMIC DNA]</scope>
</reference>
<proteinExistence type="predicted"/>
<name>A0A2K9VAW3_9CAUD</name>
<protein>
    <recommendedName>
        <fullName evidence="3">Tail fibers protein</fullName>
    </recommendedName>
</protein>
<organism evidence="1 2">
    <name type="scientific">Citrobacter phage vB_CroP_CrRp3</name>
    <dbReference type="NCBI Taxonomy" id="2079275"/>
    <lineage>
        <taxon>Viruses</taxon>
        <taxon>Duplodnaviria</taxon>
        <taxon>Heunggongvirae</taxon>
        <taxon>Uroviricota</taxon>
        <taxon>Caudoviricetes</taxon>
        <taxon>Autographivirales</taxon>
        <taxon>Autosignataviridae</taxon>
        <taxon>Molineuxvirinae</taxon>
        <taxon>Rodentiumvirus</taxon>
        <taxon>Rodentiumvirus CrRp3</taxon>
        <taxon>Vectrevirus CrRp3</taxon>
    </lineage>
</organism>
<dbReference type="EMBL" id="MG775042">
    <property type="protein sequence ID" value="AUV59367.1"/>
    <property type="molecule type" value="Genomic_DNA"/>
</dbReference>
<gene>
    <name evidence="1" type="ORF">CrRp3_cds11</name>
</gene>
<keyword evidence="2" id="KW-1185">Reference proteome</keyword>
<evidence type="ECO:0008006" key="3">
    <source>
        <dbReference type="Google" id="ProtNLM"/>
    </source>
</evidence>
<evidence type="ECO:0000313" key="2">
    <source>
        <dbReference type="Proteomes" id="UP000240815"/>
    </source>
</evidence>
<accession>A0A2K9VAW3</accession>
<evidence type="ECO:0000313" key="1">
    <source>
        <dbReference type="EMBL" id="AUV59367.1"/>
    </source>
</evidence>
<sequence>MAGLTKVGYSTLQIAVDSIEELRGTRNLIPSTFVLVENYYKGVLGGGGLFYIDTEDTSSEGDGGYTIINQTGQRLKRKLDGVCRWSDFGILPGMPMATTKEQCEAVWSYGLSKGFTRYETVMWGELELGHPLLFQVPATWDKGAISFVGTGVLKFKYDFVKGKPDDVVEIIVKLEDLSGHTPIHTVFNFDNKGMGRYEGKSIRYTALRHTTAKCSHIKIKGQNNYGYALFLYGGDNSVVYADLYNCNGQNLIRSPEGSYDSFGDGVYVAARNVTIDTPRIVTTQGGRAGIVFEGTWLDRVGGEVINPQIEGYDRGIHIECINNRMEAVSIRGGRIQDCNTSVLVFNGATTDMSSDMSVIIDGLSSRRDKVVSEHANPSGFSEGHIMVSGVNAQVISKGCSFQAHTKAVTVVGNGKWISEGDRMFVNSGGINAPYARMVEINNLYAPTTRENIDVTGTLVFTNSIWGGNVNIKGGFRSVLDNVEFSRQGGYANCGQISLVGSIAAIVRNLRFQYPNGWAIDNTQTKQIPECPIIENVAIYTTSANKATLQRNEESGANNRYRRAIPSYIADGTSWTIIN</sequence>